<dbReference type="AlphaFoldDB" id="A0A178VIG7"/>
<evidence type="ECO:0000313" key="2">
    <source>
        <dbReference type="Proteomes" id="UP000078284"/>
    </source>
</evidence>
<name>A0A178VIG7_ARATH</name>
<organism evidence="1 2">
    <name type="scientific">Arabidopsis thaliana</name>
    <name type="common">Mouse-ear cress</name>
    <dbReference type="NCBI Taxonomy" id="3702"/>
    <lineage>
        <taxon>Eukaryota</taxon>
        <taxon>Viridiplantae</taxon>
        <taxon>Streptophyta</taxon>
        <taxon>Embryophyta</taxon>
        <taxon>Tracheophyta</taxon>
        <taxon>Spermatophyta</taxon>
        <taxon>Magnoliopsida</taxon>
        <taxon>eudicotyledons</taxon>
        <taxon>Gunneridae</taxon>
        <taxon>Pentapetalae</taxon>
        <taxon>rosids</taxon>
        <taxon>malvids</taxon>
        <taxon>Brassicales</taxon>
        <taxon>Brassicaceae</taxon>
        <taxon>Camelineae</taxon>
        <taxon>Arabidopsis</taxon>
    </lineage>
</organism>
<accession>A0A178VIG7</accession>
<comment type="caution">
    <text evidence="1">The sequence shown here is derived from an EMBL/GenBank/DDBJ whole genome shotgun (WGS) entry which is preliminary data.</text>
</comment>
<proteinExistence type="predicted"/>
<protein>
    <submittedName>
        <fullName evidence="1">Uncharacterized protein</fullName>
    </submittedName>
</protein>
<dbReference type="EMBL" id="LUHQ01000003">
    <property type="protein sequence ID" value="OAP05528.1"/>
    <property type="molecule type" value="Genomic_DNA"/>
</dbReference>
<sequence length="51" mass="5570">MLALPEAPPSVYGCGPPYSREAFQSTADLKAVNRVEISQKITLDVPLMMSF</sequence>
<dbReference type="Proteomes" id="UP000078284">
    <property type="component" value="Chromosome 3"/>
</dbReference>
<evidence type="ECO:0000313" key="1">
    <source>
        <dbReference type="EMBL" id="OAP05528.1"/>
    </source>
</evidence>
<reference evidence="2" key="1">
    <citation type="journal article" date="2016" name="Proc. Natl. Acad. Sci. U.S.A.">
        <title>Chromosome-level assembly of Arabidopsis thaliana Ler reveals the extent of translocation and inversion polymorphisms.</title>
        <authorList>
            <person name="Zapata L."/>
            <person name="Ding J."/>
            <person name="Willing E.M."/>
            <person name="Hartwig B."/>
            <person name="Bezdan D."/>
            <person name="Jiao W.B."/>
            <person name="Patel V."/>
            <person name="Velikkakam James G."/>
            <person name="Koornneef M."/>
            <person name="Ossowski S."/>
            <person name="Schneeberger K."/>
        </authorList>
    </citation>
    <scope>NUCLEOTIDE SEQUENCE [LARGE SCALE GENOMIC DNA]</scope>
    <source>
        <strain evidence="2">cv. Landsberg erecta</strain>
    </source>
</reference>
<gene>
    <name evidence="1" type="ordered locus">AXX17_At3g50570</name>
</gene>